<evidence type="ECO:0000313" key="3">
    <source>
        <dbReference type="Proteomes" id="UP001180481"/>
    </source>
</evidence>
<gene>
    <name evidence="2" type="ORF">RF683_03415</name>
</gene>
<evidence type="ECO:0000259" key="1">
    <source>
        <dbReference type="Pfam" id="PF10988"/>
    </source>
</evidence>
<sequence>MNKNNYALVLLVFGFFLSFAQQKEKIKGSKIVTVTLKEVKEFQQLEIGDNFEVFLVKNNTPSVEIEADDNLHETVQLITDGKSLKISASKEVVSAKKYAIRINYNDSLKTIIGKNETKINALASLDLQKVKITNYDKSKSFLNSKSTDFMLVLHDKATAEINVTSEKITLQLDKEAEIKALVNATETKIDLYQKARAEIEGDAQIATMRLYNNSHLTAKKFTAKNLQLLAEGYTKCSINASMNAEISASGKCEIDIHGEPKINLIQFTNTATLYKKEK</sequence>
<reference evidence="2" key="1">
    <citation type="submission" date="2023-09" db="EMBL/GenBank/DDBJ databases">
        <title>Flavobacterium sp. 20NA77.7 isolated from freshwater.</title>
        <authorList>
            <person name="Le V."/>
            <person name="Ko S.-R."/>
            <person name="Ahn C.-Y."/>
            <person name="Oh H.-M."/>
        </authorList>
    </citation>
    <scope>NUCLEOTIDE SEQUENCE</scope>
    <source>
        <strain evidence="2">20NA77.7</strain>
    </source>
</reference>
<proteinExistence type="predicted"/>
<keyword evidence="3" id="KW-1185">Reference proteome</keyword>
<organism evidence="2 3">
    <name type="scientific">Flavobacterium nakdongensis</name>
    <dbReference type="NCBI Taxonomy" id="3073563"/>
    <lineage>
        <taxon>Bacteria</taxon>
        <taxon>Pseudomonadati</taxon>
        <taxon>Bacteroidota</taxon>
        <taxon>Flavobacteriia</taxon>
        <taxon>Flavobacteriales</taxon>
        <taxon>Flavobacteriaceae</taxon>
        <taxon>Flavobacterium</taxon>
    </lineage>
</organism>
<accession>A0ABY9RBI2</accession>
<dbReference type="InterPro" id="IPR021255">
    <property type="entry name" value="DUF2807"/>
</dbReference>
<name>A0ABY9RBI2_9FLAO</name>
<dbReference type="Gene3D" id="2.160.20.120">
    <property type="match status" value="1"/>
</dbReference>
<evidence type="ECO:0000313" key="2">
    <source>
        <dbReference type="EMBL" id="WMW78509.1"/>
    </source>
</evidence>
<feature type="domain" description="Putative auto-transporter adhesin head GIN" evidence="1">
    <location>
        <begin position="41"/>
        <end position="260"/>
    </location>
</feature>
<protein>
    <submittedName>
        <fullName evidence="2">DUF2807 domain-containing protein</fullName>
    </submittedName>
</protein>
<dbReference type="RefSeq" id="WP_309532813.1">
    <property type="nucleotide sequence ID" value="NZ_CP133721.1"/>
</dbReference>
<dbReference type="Pfam" id="PF10988">
    <property type="entry name" value="DUF2807"/>
    <property type="match status" value="1"/>
</dbReference>
<dbReference type="Proteomes" id="UP001180481">
    <property type="component" value="Chromosome"/>
</dbReference>
<dbReference type="EMBL" id="CP133721">
    <property type="protein sequence ID" value="WMW78509.1"/>
    <property type="molecule type" value="Genomic_DNA"/>
</dbReference>